<accession>A0ABR9AT41</accession>
<evidence type="ECO:0000256" key="15">
    <source>
        <dbReference type="ARBA" id="ARBA00037219"/>
    </source>
</evidence>
<dbReference type="SMART" id="SM00304">
    <property type="entry name" value="HAMP"/>
    <property type="match status" value="1"/>
</dbReference>
<dbReference type="Pfam" id="PF00512">
    <property type="entry name" value="HisKA"/>
    <property type="match status" value="1"/>
</dbReference>
<dbReference type="CDD" id="cd00075">
    <property type="entry name" value="HATPase"/>
    <property type="match status" value="1"/>
</dbReference>
<gene>
    <name evidence="20" type="ORF">IFO66_03105</name>
</gene>
<keyword evidence="21" id="KW-1185">Reference proteome</keyword>
<evidence type="ECO:0000256" key="17">
    <source>
        <dbReference type="SAM" id="Phobius"/>
    </source>
</evidence>
<evidence type="ECO:0000256" key="10">
    <source>
        <dbReference type="ARBA" id="ARBA00022840"/>
    </source>
</evidence>
<name>A0ABR9AT41_9BACL</name>
<keyword evidence="8" id="KW-0547">Nucleotide-binding</keyword>
<evidence type="ECO:0000259" key="18">
    <source>
        <dbReference type="PROSITE" id="PS50109"/>
    </source>
</evidence>
<keyword evidence="12" id="KW-0902">Two-component regulatory system</keyword>
<dbReference type="Gene3D" id="6.10.340.10">
    <property type="match status" value="1"/>
</dbReference>
<evidence type="ECO:0000256" key="8">
    <source>
        <dbReference type="ARBA" id="ARBA00022741"/>
    </source>
</evidence>
<feature type="transmembrane region" description="Helical" evidence="17">
    <location>
        <begin position="41"/>
        <end position="65"/>
    </location>
</feature>
<dbReference type="InterPro" id="IPR050398">
    <property type="entry name" value="HssS/ArlS-like"/>
</dbReference>
<dbReference type="Pfam" id="PF02518">
    <property type="entry name" value="HATPase_c"/>
    <property type="match status" value="1"/>
</dbReference>
<dbReference type="Proteomes" id="UP000634529">
    <property type="component" value="Unassembled WGS sequence"/>
</dbReference>
<keyword evidence="11 17" id="KW-1133">Transmembrane helix</keyword>
<comment type="catalytic activity">
    <reaction evidence="1">
        <text>ATP + protein L-histidine = ADP + protein N-phospho-L-histidine.</text>
        <dbReference type="EC" id="2.7.13.3"/>
    </reaction>
</comment>
<dbReference type="InterPro" id="IPR004358">
    <property type="entry name" value="Sig_transdc_His_kin-like_C"/>
</dbReference>
<keyword evidence="10" id="KW-0067">ATP-binding</keyword>
<dbReference type="PANTHER" id="PTHR45528">
    <property type="entry name" value="SENSOR HISTIDINE KINASE CPXA"/>
    <property type="match status" value="1"/>
</dbReference>
<proteinExistence type="predicted"/>
<reference evidence="20 21" key="1">
    <citation type="submission" date="2020-09" db="EMBL/GenBank/DDBJ databases">
        <title>Paenibacillus sp. CAU 1523 isolated from sand of Haeundae Beach.</title>
        <authorList>
            <person name="Kim W."/>
        </authorList>
    </citation>
    <scope>NUCLEOTIDE SEQUENCE [LARGE SCALE GENOMIC DNA]</scope>
    <source>
        <strain evidence="20 21">CAU 1523</strain>
    </source>
</reference>
<evidence type="ECO:0000256" key="11">
    <source>
        <dbReference type="ARBA" id="ARBA00022989"/>
    </source>
</evidence>
<evidence type="ECO:0000256" key="13">
    <source>
        <dbReference type="ARBA" id="ARBA00023026"/>
    </source>
</evidence>
<evidence type="ECO:0000256" key="2">
    <source>
        <dbReference type="ARBA" id="ARBA00004651"/>
    </source>
</evidence>
<protein>
    <recommendedName>
        <fullName evidence="16">Heme sensor protein HssS</fullName>
        <ecNumber evidence="3">2.7.13.3</ecNumber>
    </recommendedName>
</protein>
<dbReference type="SMART" id="SM00387">
    <property type="entry name" value="HATPase_c"/>
    <property type="match status" value="1"/>
</dbReference>
<evidence type="ECO:0000313" key="20">
    <source>
        <dbReference type="EMBL" id="MBD8497281.1"/>
    </source>
</evidence>
<evidence type="ECO:0000256" key="6">
    <source>
        <dbReference type="ARBA" id="ARBA00022679"/>
    </source>
</evidence>
<comment type="caution">
    <text evidence="20">The sequence shown here is derived from an EMBL/GenBank/DDBJ whole genome shotgun (WGS) entry which is preliminary data.</text>
</comment>
<dbReference type="Pfam" id="PF00672">
    <property type="entry name" value="HAMP"/>
    <property type="match status" value="1"/>
</dbReference>
<evidence type="ECO:0000256" key="7">
    <source>
        <dbReference type="ARBA" id="ARBA00022692"/>
    </source>
</evidence>
<dbReference type="Gene3D" id="1.10.287.130">
    <property type="match status" value="1"/>
</dbReference>
<keyword evidence="4" id="KW-1003">Cell membrane</keyword>
<keyword evidence="13" id="KW-0843">Virulence</keyword>
<evidence type="ECO:0000256" key="1">
    <source>
        <dbReference type="ARBA" id="ARBA00000085"/>
    </source>
</evidence>
<sequence>MFTFIVLFIMLISIFLSLVIVVFFVYIGLYPSPPVEDPDSGGALVLITYFGTASVLVSILASLIFSRIPLSPIRKVIRASEELAKGNFSVRIQLKGPKELRKLNRSFNHMAEELGSLEMLRSDFINNFSHEFKTPIVSLRGYAKVLKRKNLTDEERNDYLDIIINESERLAELATNVLQLSKIESQAIITEKTTFNLTEHIRTVIVLLEPKWSAKHISFQFDSSELIVTANEDMLSQVWINLLDNAIKYSPSYSEITIVMDSIDQQVRISIHNDGPGIDMSQQKYIFDKFYQGDSSHASSGNGLGLSIAHKIVALHDGTIQVASSDDTGTTFEVILPSI</sequence>
<keyword evidence="5" id="KW-0597">Phosphoprotein</keyword>
<evidence type="ECO:0000256" key="16">
    <source>
        <dbReference type="ARBA" id="ARBA00040841"/>
    </source>
</evidence>
<dbReference type="InterPro" id="IPR036097">
    <property type="entry name" value="HisK_dim/P_sf"/>
</dbReference>
<evidence type="ECO:0000256" key="9">
    <source>
        <dbReference type="ARBA" id="ARBA00022777"/>
    </source>
</evidence>
<dbReference type="SMART" id="SM00388">
    <property type="entry name" value="HisKA"/>
    <property type="match status" value="1"/>
</dbReference>
<evidence type="ECO:0000256" key="14">
    <source>
        <dbReference type="ARBA" id="ARBA00023136"/>
    </source>
</evidence>
<feature type="domain" description="HAMP" evidence="19">
    <location>
        <begin position="70"/>
        <end position="119"/>
    </location>
</feature>
<keyword evidence="6" id="KW-0808">Transferase</keyword>
<evidence type="ECO:0000259" key="19">
    <source>
        <dbReference type="PROSITE" id="PS50885"/>
    </source>
</evidence>
<dbReference type="InterPro" id="IPR003661">
    <property type="entry name" value="HisK_dim/P_dom"/>
</dbReference>
<dbReference type="InterPro" id="IPR003594">
    <property type="entry name" value="HATPase_dom"/>
</dbReference>
<dbReference type="SUPFAM" id="SSF158472">
    <property type="entry name" value="HAMP domain-like"/>
    <property type="match status" value="1"/>
</dbReference>
<dbReference type="CDD" id="cd06225">
    <property type="entry name" value="HAMP"/>
    <property type="match status" value="1"/>
</dbReference>
<dbReference type="EMBL" id="JACYTN010000002">
    <property type="protein sequence ID" value="MBD8497281.1"/>
    <property type="molecule type" value="Genomic_DNA"/>
</dbReference>
<evidence type="ECO:0000256" key="5">
    <source>
        <dbReference type="ARBA" id="ARBA00022553"/>
    </source>
</evidence>
<comment type="function">
    <text evidence="15">Member of the two-component regulatory system HssS/HssR involved in intracellular heme homeostasis and tempering of staphylococcal virulence. HssS functions as a heme sensor histidine kinase which is autophosphorylated at a histidine residue and transfers its phosphate group to an aspartate residue of HssR. HssR/HssS activates the expression of hrtAB, an efflux pump, in response to extracellular heme, hemin, hemoglobin or blood.</text>
</comment>
<keyword evidence="7 17" id="KW-0812">Transmembrane</keyword>
<dbReference type="Gene3D" id="3.30.565.10">
    <property type="entry name" value="Histidine kinase-like ATPase, C-terminal domain"/>
    <property type="match status" value="1"/>
</dbReference>
<evidence type="ECO:0000256" key="3">
    <source>
        <dbReference type="ARBA" id="ARBA00012438"/>
    </source>
</evidence>
<evidence type="ECO:0000256" key="12">
    <source>
        <dbReference type="ARBA" id="ARBA00023012"/>
    </source>
</evidence>
<feature type="domain" description="Histidine kinase" evidence="18">
    <location>
        <begin position="127"/>
        <end position="339"/>
    </location>
</feature>
<dbReference type="SUPFAM" id="SSF55874">
    <property type="entry name" value="ATPase domain of HSP90 chaperone/DNA topoisomerase II/histidine kinase"/>
    <property type="match status" value="1"/>
</dbReference>
<dbReference type="InterPro" id="IPR036890">
    <property type="entry name" value="HATPase_C_sf"/>
</dbReference>
<evidence type="ECO:0000256" key="4">
    <source>
        <dbReference type="ARBA" id="ARBA00022475"/>
    </source>
</evidence>
<dbReference type="SUPFAM" id="SSF47384">
    <property type="entry name" value="Homodimeric domain of signal transducing histidine kinase"/>
    <property type="match status" value="1"/>
</dbReference>
<dbReference type="PANTHER" id="PTHR45528:SF11">
    <property type="entry name" value="HISTIDINE KINASE"/>
    <property type="match status" value="1"/>
</dbReference>
<dbReference type="InterPro" id="IPR005467">
    <property type="entry name" value="His_kinase_dom"/>
</dbReference>
<dbReference type="InterPro" id="IPR003660">
    <property type="entry name" value="HAMP_dom"/>
</dbReference>
<keyword evidence="14 17" id="KW-0472">Membrane</keyword>
<evidence type="ECO:0000313" key="21">
    <source>
        <dbReference type="Proteomes" id="UP000634529"/>
    </source>
</evidence>
<dbReference type="EC" id="2.7.13.3" evidence="3"/>
<dbReference type="PROSITE" id="PS50109">
    <property type="entry name" value="HIS_KIN"/>
    <property type="match status" value="1"/>
</dbReference>
<dbReference type="PROSITE" id="PS50885">
    <property type="entry name" value="HAMP"/>
    <property type="match status" value="1"/>
</dbReference>
<dbReference type="CDD" id="cd00082">
    <property type="entry name" value="HisKA"/>
    <property type="match status" value="1"/>
</dbReference>
<organism evidence="20 21">
    <name type="scientific">Paenibacillus arenosi</name>
    <dbReference type="NCBI Taxonomy" id="2774142"/>
    <lineage>
        <taxon>Bacteria</taxon>
        <taxon>Bacillati</taxon>
        <taxon>Bacillota</taxon>
        <taxon>Bacilli</taxon>
        <taxon>Bacillales</taxon>
        <taxon>Paenibacillaceae</taxon>
        <taxon>Paenibacillus</taxon>
    </lineage>
</organism>
<comment type="subcellular location">
    <subcellularLocation>
        <location evidence="2">Cell membrane</location>
        <topology evidence="2">Multi-pass membrane protein</topology>
    </subcellularLocation>
</comment>
<keyword evidence="9 20" id="KW-0418">Kinase</keyword>
<dbReference type="PRINTS" id="PR00344">
    <property type="entry name" value="BCTRLSENSOR"/>
</dbReference>
<dbReference type="GO" id="GO:0016301">
    <property type="term" value="F:kinase activity"/>
    <property type="evidence" value="ECO:0007669"/>
    <property type="project" value="UniProtKB-KW"/>
</dbReference>
<feature type="transmembrane region" description="Helical" evidence="17">
    <location>
        <begin position="7"/>
        <end position="29"/>
    </location>
</feature>